<dbReference type="EMBL" id="AUWU02000002">
    <property type="protein sequence ID" value="KAH0576372.1"/>
    <property type="molecule type" value="Genomic_DNA"/>
</dbReference>
<dbReference type="EMBL" id="KI546053">
    <property type="protein sequence ID" value="EST46976.1"/>
    <property type="molecule type" value="Genomic_DNA"/>
</dbReference>
<evidence type="ECO:0000313" key="4">
    <source>
        <dbReference type="EMBL" id="EST46979.1"/>
    </source>
</evidence>
<evidence type="ECO:0000256" key="1">
    <source>
        <dbReference type="SAM" id="Phobius"/>
    </source>
</evidence>
<evidence type="ECO:0000313" key="6">
    <source>
        <dbReference type="EMBL" id="KAH0576375.1"/>
    </source>
</evidence>
<evidence type="ECO:0000313" key="5">
    <source>
        <dbReference type="EMBL" id="KAH0576372.1"/>
    </source>
</evidence>
<dbReference type="VEuPathDB" id="GiardiaDB:SS50377_21935"/>
<feature type="transmembrane region" description="Helical" evidence="1">
    <location>
        <begin position="73"/>
        <end position="98"/>
    </location>
</feature>
<keyword evidence="1" id="KW-1133">Transmembrane helix</keyword>
<dbReference type="VEuPathDB" id="GiardiaDB:SS50377_21938"/>
<organism evidence="3">
    <name type="scientific">Spironucleus salmonicida</name>
    <dbReference type="NCBI Taxonomy" id="348837"/>
    <lineage>
        <taxon>Eukaryota</taxon>
        <taxon>Metamonada</taxon>
        <taxon>Diplomonadida</taxon>
        <taxon>Hexamitidae</taxon>
        <taxon>Hexamitinae</taxon>
        <taxon>Spironucleus</taxon>
    </lineage>
</organism>
<evidence type="ECO:0000313" key="3">
    <source>
        <dbReference type="EMBL" id="EST46976.1"/>
    </source>
</evidence>
<dbReference type="AlphaFoldDB" id="V6LTF6"/>
<proteinExistence type="predicted"/>
<evidence type="ECO:0000313" key="7">
    <source>
        <dbReference type="Proteomes" id="UP000018208"/>
    </source>
</evidence>
<dbReference type="EMBL" id="AUWU02000002">
    <property type="protein sequence ID" value="KAH0576375.1"/>
    <property type="molecule type" value="Genomic_DNA"/>
</dbReference>
<keyword evidence="1" id="KW-0472">Membrane</keyword>
<gene>
    <name evidence="3" type="ORF">SS50377_12929</name>
    <name evidence="5" type="ORF">SS50377_21935</name>
    <name evidence="6" type="ORF">SS50377_21938</name>
    <name evidence="4" type="ORF">SS50377_jh052</name>
</gene>
<dbReference type="EMBL" id="KI546053">
    <property type="protein sequence ID" value="EST46979.1"/>
    <property type="molecule type" value="Genomic_DNA"/>
</dbReference>
<name>V6LTF6_9EUKA</name>
<accession>V6LTF6</accession>
<reference evidence="3 5" key="1">
    <citation type="journal article" date="2014" name="PLoS Genet.">
        <title>The Genome of Spironucleus salmonicida Highlights a Fish Pathogen Adapted to Fluctuating Environments.</title>
        <authorList>
            <person name="Xu F."/>
            <person name="Jerlstrom-Hultqvist J."/>
            <person name="Einarsson E."/>
            <person name="Astvaldsson A."/>
            <person name="Svard S.G."/>
            <person name="Andersson J.O."/>
        </authorList>
    </citation>
    <scope>NUCLEOTIDE SEQUENCE</scope>
    <source>
        <strain evidence="5">ATCC 50377</strain>
    </source>
</reference>
<keyword evidence="1 3" id="KW-0812">Transmembrane</keyword>
<evidence type="ECO:0000256" key="2">
    <source>
        <dbReference type="SAM" id="SignalP"/>
    </source>
</evidence>
<reference evidence="5" key="2">
    <citation type="submission" date="2020-12" db="EMBL/GenBank/DDBJ databases">
        <title>New Spironucleus salmonicida genome in near-complete chromosomes.</title>
        <authorList>
            <person name="Xu F."/>
            <person name="Kurt Z."/>
            <person name="Jimenez-Gonzalez A."/>
            <person name="Astvaldsson A."/>
            <person name="Andersson J.O."/>
            <person name="Svard S.G."/>
        </authorList>
    </citation>
    <scope>NUCLEOTIDE SEQUENCE</scope>
    <source>
        <strain evidence="5">ATCC 50377</strain>
    </source>
</reference>
<feature type="signal peptide" evidence="2">
    <location>
        <begin position="1"/>
        <end position="29"/>
    </location>
</feature>
<dbReference type="Proteomes" id="UP000018208">
    <property type="component" value="Unassembled WGS sequence"/>
</dbReference>
<protein>
    <submittedName>
        <fullName evidence="3">Transmembrane domain-containing protein</fullName>
    </submittedName>
</protein>
<keyword evidence="2" id="KW-0732">Signal</keyword>
<keyword evidence="7" id="KW-1185">Reference proteome</keyword>
<sequence>MRSRSRTASFHAAALLPIISLLFLAAAGGVTWHLGTALPDCISKFCALYGEVELSLQVCPAEDQAKYNRTRTMYYQAIVLDISFACATVIFYMLWVLVRRGNPSLERFLLDKQAELD</sequence>
<feature type="chain" id="PRO_5007732276" evidence="2">
    <location>
        <begin position="30"/>
        <end position="117"/>
    </location>
</feature>